<dbReference type="InterPro" id="IPR014710">
    <property type="entry name" value="RmlC-like_jellyroll"/>
</dbReference>
<reference evidence="2 3" key="1">
    <citation type="submission" date="2020-07" db="EMBL/GenBank/DDBJ databases">
        <title>Sequencing the genomes of 1000 actinobacteria strains.</title>
        <authorList>
            <person name="Klenk H.-P."/>
        </authorList>
    </citation>
    <scope>NUCLEOTIDE SEQUENCE [LARGE SCALE GENOMIC DNA]</scope>
    <source>
        <strain evidence="2 3">LI1</strain>
    </source>
</reference>
<keyword evidence="3" id="KW-1185">Reference proteome</keyword>
<dbReference type="PANTHER" id="PTHR33387:SF3">
    <property type="entry name" value="DUF985 DOMAIN-CONTAINING PROTEIN"/>
    <property type="match status" value="1"/>
</dbReference>
<dbReference type="InterPro" id="IPR011051">
    <property type="entry name" value="RmlC_Cupin_sf"/>
</dbReference>
<dbReference type="SUPFAM" id="SSF51182">
    <property type="entry name" value="RmlC-like cupins"/>
    <property type="match status" value="1"/>
</dbReference>
<accession>A0A7Z0EGF9</accession>
<evidence type="ECO:0000313" key="3">
    <source>
        <dbReference type="Proteomes" id="UP000537260"/>
    </source>
</evidence>
<sequence>MTHENMAGTAHTTVPVLPPDAALIATTLGLKPLPHEGGLYKESYKDAFSSAIYYMLVAPDFSALHKLDSVEVYHWYAGDPVQLFLLHADGTVEEPVLGPDVAAGQVPQFPVPGGVWQGSSSAGVWSFVGTTMSPGYTQEEFVLADRDEFVAAYPHAAERITALTRV</sequence>
<protein>
    <recommendedName>
        <fullName evidence="1">DUF985 domain-containing protein</fullName>
    </recommendedName>
</protein>
<dbReference type="RefSeq" id="WP_179579482.1">
    <property type="nucleotide sequence ID" value="NZ_JACCFM010000001.1"/>
</dbReference>
<organism evidence="2 3">
    <name type="scientific">Glaciibacter psychrotolerans</name>
    <dbReference type="NCBI Taxonomy" id="670054"/>
    <lineage>
        <taxon>Bacteria</taxon>
        <taxon>Bacillati</taxon>
        <taxon>Actinomycetota</taxon>
        <taxon>Actinomycetes</taxon>
        <taxon>Micrococcales</taxon>
        <taxon>Microbacteriaceae</taxon>
        <taxon>Glaciibacter</taxon>
    </lineage>
</organism>
<feature type="domain" description="DUF985" evidence="1">
    <location>
        <begin position="25"/>
        <end position="143"/>
    </location>
</feature>
<dbReference type="AlphaFoldDB" id="A0A7Z0EGF9"/>
<evidence type="ECO:0000259" key="1">
    <source>
        <dbReference type="Pfam" id="PF06172"/>
    </source>
</evidence>
<gene>
    <name evidence="2" type="ORF">HNR05_002576</name>
</gene>
<dbReference type="Gene3D" id="2.60.120.10">
    <property type="entry name" value="Jelly Rolls"/>
    <property type="match status" value="1"/>
</dbReference>
<name>A0A7Z0EGF9_9MICO</name>
<evidence type="ECO:0000313" key="2">
    <source>
        <dbReference type="EMBL" id="NYJ20785.1"/>
    </source>
</evidence>
<dbReference type="InterPro" id="IPR039935">
    <property type="entry name" value="YML079W-like"/>
</dbReference>
<dbReference type="Proteomes" id="UP000537260">
    <property type="component" value="Unassembled WGS sequence"/>
</dbReference>
<dbReference type="InterPro" id="IPR009327">
    <property type="entry name" value="Cupin_DUF985"/>
</dbReference>
<proteinExistence type="predicted"/>
<dbReference type="CDD" id="cd06121">
    <property type="entry name" value="cupin_YML079wp"/>
    <property type="match status" value="1"/>
</dbReference>
<dbReference type="Pfam" id="PF06172">
    <property type="entry name" value="Cupin_5"/>
    <property type="match status" value="1"/>
</dbReference>
<comment type="caution">
    <text evidence="2">The sequence shown here is derived from an EMBL/GenBank/DDBJ whole genome shotgun (WGS) entry which is preliminary data.</text>
</comment>
<dbReference type="EMBL" id="JACCFM010000001">
    <property type="protein sequence ID" value="NYJ20785.1"/>
    <property type="molecule type" value="Genomic_DNA"/>
</dbReference>
<dbReference type="PANTHER" id="PTHR33387">
    <property type="entry name" value="RMLC-LIKE JELLY ROLL FOLD PROTEIN"/>
    <property type="match status" value="1"/>
</dbReference>